<feature type="transmembrane region" description="Helical" evidence="6">
    <location>
        <begin position="33"/>
        <end position="55"/>
    </location>
</feature>
<evidence type="ECO:0000256" key="5">
    <source>
        <dbReference type="ARBA" id="ARBA00023136"/>
    </source>
</evidence>
<name>A0A9D9EL28_9BACT</name>
<evidence type="ECO:0000256" key="3">
    <source>
        <dbReference type="ARBA" id="ARBA00022748"/>
    </source>
</evidence>
<feature type="transmembrane region" description="Helical" evidence="6">
    <location>
        <begin position="125"/>
        <end position="144"/>
    </location>
</feature>
<evidence type="ECO:0000256" key="6">
    <source>
        <dbReference type="SAM" id="Phobius"/>
    </source>
</evidence>
<sequence>MKPYLPHMIILCCYSGIALSCQLSTGDFPAYLFVFPVNVTAMAVWIALISAMCLLKPLSGFTNRATCAKASVAVIGLFAAVCIIQGFSTARLTGSWWFVAATFLLLSQLLAVCIRGLSRSRPRKLRFALIHIGLLLALGGGFWGSPDTEVHRIPVTKDKARDKVIDANGNFSYIGHSLRLINSKTEFYPDGSPKDYTAVISIDDSSDVCLKVNEPYGLSWSEDLYLSSINDGFCILEIVKQPWKHVQYVGIWMLIAGSMLLFVQGTGKSKKNGK</sequence>
<keyword evidence="4 6" id="KW-1133">Transmembrane helix</keyword>
<evidence type="ECO:0000256" key="2">
    <source>
        <dbReference type="ARBA" id="ARBA00022692"/>
    </source>
</evidence>
<dbReference type="InterPro" id="IPR007816">
    <property type="entry name" value="ResB-like_domain"/>
</dbReference>
<proteinExistence type="predicted"/>
<evidence type="ECO:0000313" key="9">
    <source>
        <dbReference type="Proteomes" id="UP000823637"/>
    </source>
</evidence>
<accession>A0A9D9EL28</accession>
<evidence type="ECO:0000313" key="8">
    <source>
        <dbReference type="EMBL" id="MBO8447129.1"/>
    </source>
</evidence>
<dbReference type="Proteomes" id="UP000823637">
    <property type="component" value="Unassembled WGS sequence"/>
</dbReference>
<feature type="transmembrane region" description="Helical" evidence="6">
    <location>
        <begin position="245"/>
        <end position="263"/>
    </location>
</feature>
<reference evidence="8" key="1">
    <citation type="submission" date="2020-10" db="EMBL/GenBank/DDBJ databases">
        <authorList>
            <person name="Gilroy R."/>
        </authorList>
    </citation>
    <scope>NUCLEOTIDE SEQUENCE</scope>
    <source>
        <strain evidence="8">D3-1215</strain>
    </source>
</reference>
<dbReference type="GO" id="GO:0016020">
    <property type="term" value="C:membrane"/>
    <property type="evidence" value="ECO:0007669"/>
    <property type="project" value="UniProtKB-SubCell"/>
</dbReference>
<gene>
    <name evidence="8" type="ORF">IAC32_05235</name>
</gene>
<organism evidence="8 9">
    <name type="scientific">Candidatus Enterocola intestinipullorum</name>
    <dbReference type="NCBI Taxonomy" id="2840783"/>
    <lineage>
        <taxon>Bacteria</taxon>
        <taxon>Pseudomonadati</taxon>
        <taxon>Bacteroidota</taxon>
        <taxon>Bacteroidia</taxon>
        <taxon>Bacteroidales</taxon>
        <taxon>Candidatus Enterocola</taxon>
    </lineage>
</organism>
<evidence type="ECO:0000256" key="1">
    <source>
        <dbReference type="ARBA" id="ARBA00004141"/>
    </source>
</evidence>
<dbReference type="EMBL" id="JADIMR010000079">
    <property type="protein sequence ID" value="MBO8447129.1"/>
    <property type="molecule type" value="Genomic_DNA"/>
</dbReference>
<feature type="domain" description="ResB-like" evidence="7">
    <location>
        <begin position="123"/>
        <end position="230"/>
    </location>
</feature>
<reference evidence="8" key="2">
    <citation type="journal article" date="2021" name="PeerJ">
        <title>Extensive microbial diversity within the chicken gut microbiome revealed by metagenomics and culture.</title>
        <authorList>
            <person name="Gilroy R."/>
            <person name="Ravi A."/>
            <person name="Getino M."/>
            <person name="Pursley I."/>
            <person name="Horton D.L."/>
            <person name="Alikhan N.F."/>
            <person name="Baker D."/>
            <person name="Gharbi K."/>
            <person name="Hall N."/>
            <person name="Watson M."/>
            <person name="Adriaenssens E.M."/>
            <person name="Foster-Nyarko E."/>
            <person name="Jarju S."/>
            <person name="Secka A."/>
            <person name="Antonio M."/>
            <person name="Oren A."/>
            <person name="Chaudhuri R.R."/>
            <person name="La Ragione R."/>
            <person name="Hildebrand F."/>
            <person name="Pallen M.J."/>
        </authorList>
    </citation>
    <scope>NUCLEOTIDE SEQUENCE</scope>
    <source>
        <strain evidence="8">D3-1215</strain>
    </source>
</reference>
<evidence type="ECO:0000259" key="7">
    <source>
        <dbReference type="Pfam" id="PF05140"/>
    </source>
</evidence>
<keyword evidence="3" id="KW-0201">Cytochrome c-type biogenesis</keyword>
<dbReference type="PROSITE" id="PS51257">
    <property type="entry name" value="PROKAR_LIPOPROTEIN"/>
    <property type="match status" value="1"/>
</dbReference>
<feature type="transmembrane region" description="Helical" evidence="6">
    <location>
        <begin position="67"/>
        <end position="88"/>
    </location>
</feature>
<dbReference type="AlphaFoldDB" id="A0A9D9EL28"/>
<comment type="subcellular location">
    <subcellularLocation>
        <location evidence="1">Membrane</location>
        <topology evidence="1">Multi-pass membrane protein</topology>
    </subcellularLocation>
</comment>
<comment type="caution">
    <text evidence="8">The sequence shown here is derived from an EMBL/GenBank/DDBJ whole genome shotgun (WGS) entry which is preliminary data.</text>
</comment>
<keyword evidence="5 6" id="KW-0472">Membrane</keyword>
<protein>
    <submittedName>
        <fullName evidence="8">Cytochrome c biogenesis protein ResB</fullName>
    </submittedName>
</protein>
<keyword evidence="2 6" id="KW-0812">Transmembrane</keyword>
<dbReference type="Pfam" id="PF05140">
    <property type="entry name" value="ResB"/>
    <property type="match status" value="1"/>
</dbReference>
<feature type="transmembrane region" description="Helical" evidence="6">
    <location>
        <begin position="94"/>
        <end position="113"/>
    </location>
</feature>
<evidence type="ECO:0000256" key="4">
    <source>
        <dbReference type="ARBA" id="ARBA00022989"/>
    </source>
</evidence>
<dbReference type="GO" id="GO:0017004">
    <property type="term" value="P:cytochrome complex assembly"/>
    <property type="evidence" value="ECO:0007669"/>
    <property type="project" value="UniProtKB-KW"/>
</dbReference>